<comment type="similarity">
    <text evidence="3">Belongs to the wax synthase family.</text>
</comment>
<comment type="pathway">
    <text evidence="2">Secondary metabolite biosynthesis.</text>
</comment>
<evidence type="ECO:0000259" key="9">
    <source>
        <dbReference type="Pfam" id="PF13813"/>
    </source>
</evidence>
<protein>
    <recommendedName>
        <fullName evidence="9">Wax synthase domain-containing protein</fullName>
    </recommendedName>
</protein>
<dbReference type="InterPro" id="IPR032805">
    <property type="entry name" value="Wax_synthase_dom"/>
</dbReference>
<dbReference type="GO" id="GO:0016020">
    <property type="term" value="C:membrane"/>
    <property type="evidence" value="ECO:0007669"/>
    <property type="project" value="UniProtKB-SubCell"/>
</dbReference>
<dbReference type="GO" id="GO:0006629">
    <property type="term" value="P:lipid metabolic process"/>
    <property type="evidence" value="ECO:0007669"/>
    <property type="project" value="InterPro"/>
</dbReference>
<feature type="domain" description="Wax synthase" evidence="9">
    <location>
        <begin position="254"/>
        <end position="333"/>
    </location>
</feature>
<dbReference type="Pfam" id="PF13813">
    <property type="entry name" value="MBOAT_2"/>
    <property type="match status" value="1"/>
</dbReference>
<comment type="subcellular location">
    <subcellularLocation>
        <location evidence="1">Membrane</location>
        <topology evidence="1">Multi-pass membrane protein</topology>
    </subcellularLocation>
</comment>
<dbReference type="PANTHER" id="PTHR31595:SF57">
    <property type="entry name" value="OS04G0481900 PROTEIN"/>
    <property type="match status" value="1"/>
</dbReference>
<feature type="transmembrane region" description="Helical" evidence="8">
    <location>
        <begin position="27"/>
        <end position="48"/>
    </location>
</feature>
<evidence type="ECO:0000256" key="5">
    <source>
        <dbReference type="ARBA" id="ARBA00022692"/>
    </source>
</evidence>
<dbReference type="STRING" id="685588.A0A067SZI6"/>
<sequence length="409" mass="45770">MSWIPDPSTRHPLSWPTFTRDCLPPILLYYVTALLVITPRTFPIRLALLPITLYAAFRCATHIDLVKGYPDEEHLVYLNQGLVLAMTTLGTRASIWTFQIDPYQRLQKYRPSPTPNAFLDALDLCFNLRGIGWSWSSGLKIPTETRNTSSKLSFILSTLRSLLISFVCFDFFHLAVQSFSLPLSTLTTQNTTNTFASPSGASIFDPALPPPIRYLRSSLITFLSGLVVYHAIHTLYLLVSLVSLTLLAHTPAQWPPVFHAPWFATSLNEFWACRWHQVFRHLFIAAGGTPVLFLFGRAASVLGVFLVSALLHYIGLWGMRRGTDFARVGGFFLMMGVGTLAEHAYRALTGRRVGGVAGWAWAVLWVLGWANLLVEAWLIRGLAGSAFLPHASRPSVLVLRWVDSWIQIP</sequence>
<evidence type="ECO:0000313" key="10">
    <source>
        <dbReference type="EMBL" id="KDR76355.1"/>
    </source>
</evidence>
<gene>
    <name evidence="10" type="ORF">GALMADRAFT_247761</name>
</gene>
<keyword evidence="11" id="KW-1185">Reference proteome</keyword>
<name>A0A067SZI6_GALM3</name>
<proteinExistence type="inferred from homology"/>
<evidence type="ECO:0000256" key="3">
    <source>
        <dbReference type="ARBA" id="ARBA00007282"/>
    </source>
</evidence>
<evidence type="ECO:0000256" key="7">
    <source>
        <dbReference type="ARBA" id="ARBA00023136"/>
    </source>
</evidence>
<feature type="transmembrane region" description="Helical" evidence="8">
    <location>
        <begin position="301"/>
        <end position="318"/>
    </location>
</feature>
<feature type="transmembrane region" description="Helical" evidence="8">
    <location>
        <begin position="325"/>
        <end position="345"/>
    </location>
</feature>
<feature type="transmembrane region" description="Helical" evidence="8">
    <location>
        <begin position="357"/>
        <end position="379"/>
    </location>
</feature>
<keyword evidence="7 8" id="KW-0472">Membrane</keyword>
<keyword evidence="4" id="KW-0808">Transferase</keyword>
<keyword evidence="6 8" id="KW-1133">Transmembrane helix</keyword>
<dbReference type="InterPro" id="IPR044851">
    <property type="entry name" value="Wax_synthase"/>
</dbReference>
<evidence type="ECO:0000256" key="8">
    <source>
        <dbReference type="SAM" id="Phobius"/>
    </source>
</evidence>
<evidence type="ECO:0000256" key="6">
    <source>
        <dbReference type="ARBA" id="ARBA00022989"/>
    </source>
</evidence>
<evidence type="ECO:0000313" key="11">
    <source>
        <dbReference type="Proteomes" id="UP000027222"/>
    </source>
</evidence>
<dbReference type="AlphaFoldDB" id="A0A067SZI6"/>
<evidence type="ECO:0000256" key="2">
    <source>
        <dbReference type="ARBA" id="ARBA00005179"/>
    </source>
</evidence>
<accession>A0A067SZI6</accession>
<dbReference type="OrthoDB" id="1077582at2759"/>
<keyword evidence="5 8" id="KW-0812">Transmembrane</keyword>
<dbReference type="HOGENOM" id="CLU_034105_0_0_1"/>
<dbReference type="GO" id="GO:0008374">
    <property type="term" value="F:O-acyltransferase activity"/>
    <property type="evidence" value="ECO:0007669"/>
    <property type="project" value="InterPro"/>
</dbReference>
<dbReference type="PANTHER" id="PTHR31595">
    <property type="entry name" value="LONG-CHAIN-ALCOHOL O-FATTY-ACYLTRANSFERASE 3-RELATED"/>
    <property type="match status" value="1"/>
</dbReference>
<evidence type="ECO:0000256" key="1">
    <source>
        <dbReference type="ARBA" id="ARBA00004141"/>
    </source>
</evidence>
<evidence type="ECO:0000256" key="4">
    <source>
        <dbReference type="ARBA" id="ARBA00022679"/>
    </source>
</evidence>
<feature type="transmembrane region" description="Helical" evidence="8">
    <location>
        <begin position="219"/>
        <end position="239"/>
    </location>
</feature>
<reference evidence="11" key="1">
    <citation type="journal article" date="2014" name="Proc. Natl. Acad. Sci. U.S.A.">
        <title>Extensive sampling of basidiomycete genomes demonstrates inadequacy of the white-rot/brown-rot paradigm for wood decay fungi.</title>
        <authorList>
            <person name="Riley R."/>
            <person name="Salamov A.A."/>
            <person name="Brown D.W."/>
            <person name="Nagy L.G."/>
            <person name="Floudas D."/>
            <person name="Held B.W."/>
            <person name="Levasseur A."/>
            <person name="Lombard V."/>
            <person name="Morin E."/>
            <person name="Otillar R."/>
            <person name="Lindquist E.A."/>
            <person name="Sun H."/>
            <person name="LaButti K.M."/>
            <person name="Schmutz J."/>
            <person name="Jabbour D."/>
            <person name="Luo H."/>
            <person name="Baker S.E."/>
            <person name="Pisabarro A.G."/>
            <person name="Walton J.D."/>
            <person name="Blanchette R.A."/>
            <person name="Henrissat B."/>
            <person name="Martin F."/>
            <person name="Cullen D."/>
            <person name="Hibbett D.S."/>
            <person name="Grigoriev I.V."/>
        </authorList>
    </citation>
    <scope>NUCLEOTIDE SEQUENCE [LARGE SCALE GENOMIC DNA]</scope>
    <source>
        <strain evidence="11">CBS 339.88</strain>
    </source>
</reference>
<dbReference type="EMBL" id="KL142379">
    <property type="protein sequence ID" value="KDR76355.1"/>
    <property type="molecule type" value="Genomic_DNA"/>
</dbReference>
<dbReference type="Proteomes" id="UP000027222">
    <property type="component" value="Unassembled WGS sequence"/>
</dbReference>
<organism evidence="10 11">
    <name type="scientific">Galerina marginata (strain CBS 339.88)</name>
    <dbReference type="NCBI Taxonomy" id="685588"/>
    <lineage>
        <taxon>Eukaryota</taxon>
        <taxon>Fungi</taxon>
        <taxon>Dikarya</taxon>
        <taxon>Basidiomycota</taxon>
        <taxon>Agaricomycotina</taxon>
        <taxon>Agaricomycetes</taxon>
        <taxon>Agaricomycetidae</taxon>
        <taxon>Agaricales</taxon>
        <taxon>Agaricineae</taxon>
        <taxon>Strophariaceae</taxon>
        <taxon>Galerina</taxon>
    </lineage>
</organism>